<dbReference type="EMBL" id="JAMDMJ010000023">
    <property type="protein sequence ID" value="MCY9597699.1"/>
    <property type="molecule type" value="Genomic_DNA"/>
</dbReference>
<evidence type="ECO:0000256" key="1">
    <source>
        <dbReference type="ARBA" id="ARBA00004141"/>
    </source>
</evidence>
<evidence type="ECO:0000256" key="2">
    <source>
        <dbReference type="ARBA" id="ARBA00007998"/>
    </source>
</evidence>
<evidence type="ECO:0000256" key="7">
    <source>
        <dbReference type="ARBA" id="ARBA00023136"/>
    </source>
</evidence>
<keyword evidence="5 8" id="KW-0812">Transmembrane</keyword>
<feature type="transmembrane region" description="Helical" evidence="8">
    <location>
        <begin position="303"/>
        <end position="321"/>
    </location>
</feature>
<keyword evidence="3" id="KW-0813">Transport</keyword>
<feature type="transmembrane region" description="Helical" evidence="8">
    <location>
        <begin position="143"/>
        <end position="164"/>
    </location>
</feature>
<feature type="transmembrane region" description="Helical" evidence="8">
    <location>
        <begin position="82"/>
        <end position="105"/>
    </location>
</feature>
<keyword evidence="12" id="KW-1185">Reference proteome</keyword>
<dbReference type="Pfam" id="PF03845">
    <property type="entry name" value="Spore_permease"/>
    <property type="match status" value="1"/>
</dbReference>
<dbReference type="GeneID" id="95375877"/>
<protein>
    <submittedName>
        <fullName evidence="9">Endospore germination permease</fullName>
    </submittedName>
    <submittedName>
        <fullName evidence="10">Spore gernimation protein</fullName>
    </submittedName>
</protein>
<feature type="transmembrane region" description="Helical" evidence="8">
    <location>
        <begin position="272"/>
        <end position="291"/>
    </location>
</feature>
<evidence type="ECO:0000313" key="9">
    <source>
        <dbReference type="EMBL" id="MCY9597699.1"/>
    </source>
</evidence>
<feature type="transmembrane region" description="Helical" evidence="8">
    <location>
        <begin position="117"/>
        <end position="136"/>
    </location>
</feature>
<dbReference type="EMBL" id="CP026520">
    <property type="protein sequence ID" value="QAV18686.1"/>
    <property type="molecule type" value="Genomic_DNA"/>
</dbReference>
<feature type="transmembrane region" description="Helical" evidence="8">
    <location>
        <begin position="184"/>
        <end position="205"/>
    </location>
</feature>
<evidence type="ECO:0000256" key="3">
    <source>
        <dbReference type="ARBA" id="ARBA00022448"/>
    </source>
</evidence>
<keyword evidence="4" id="KW-0309">Germination</keyword>
<evidence type="ECO:0000256" key="8">
    <source>
        <dbReference type="SAM" id="Phobius"/>
    </source>
</evidence>
<dbReference type="GO" id="GO:0009847">
    <property type="term" value="P:spore germination"/>
    <property type="evidence" value="ECO:0007669"/>
    <property type="project" value="InterPro"/>
</dbReference>
<dbReference type="Proteomes" id="UP000288943">
    <property type="component" value="Chromosome"/>
</dbReference>
<comment type="subcellular location">
    <subcellularLocation>
        <location evidence="1">Membrane</location>
        <topology evidence="1">Multi-pass membrane protein</topology>
    </subcellularLocation>
</comment>
<gene>
    <name evidence="9" type="ORF">M5X16_18200</name>
    <name evidence="10" type="ORF">PC41400_13750</name>
</gene>
<evidence type="ECO:0000256" key="4">
    <source>
        <dbReference type="ARBA" id="ARBA00022544"/>
    </source>
</evidence>
<keyword evidence="6 8" id="KW-1133">Transmembrane helix</keyword>
<dbReference type="NCBIfam" id="TIGR00912">
    <property type="entry name" value="2A0309"/>
    <property type="match status" value="1"/>
</dbReference>
<evidence type="ECO:0000256" key="5">
    <source>
        <dbReference type="ARBA" id="ARBA00022692"/>
    </source>
</evidence>
<dbReference type="RefSeq" id="WP_042227915.1">
    <property type="nucleotide sequence ID" value="NZ_CP026520.1"/>
</dbReference>
<organism evidence="10 11">
    <name type="scientific">Paenibacillus chitinolyticus</name>
    <dbReference type="NCBI Taxonomy" id="79263"/>
    <lineage>
        <taxon>Bacteria</taxon>
        <taxon>Bacillati</taxon>
        <taxon>Bacillota</taxon>
        <taxon>Bacilli</taxon>
        <taxon>Bacillales</taxon>
        <taxon>Paenibacillaceae</taxon>
        <taxon>Paenibacillus</taxon>
    </lineage>
</organism>
<name>A0A410WW16_9BACL</name>
<dbReference type="PANTHER" id="PTHR34975">
    <property type="entry name" value="SPORE GERMINATION PROTEIN A2"/>
    <property type="match status" value="1"/>
</dbReference>
<dbReference type="GO" id="GO:0016020">
    <property type="term" value="C:membrane"/>
    <property type="evidence" value="ECO:0007669"/>
    <property type="project" value="UniProtKB-SubCell"/>
</dbReference>
<keyword evidence="7 8" id="KW-0472">Membrane</keyword>
<feature type="transmembrane region" description="Helical" evidence="8">
    <location>
        <begin position="41"/>
        <end position="62"/>
    </location>
</feature>
<comment type="similarity">
    <text evidence="2">Belongs to the amino acid-polyamine-organocation (APC) superfamily. Spore germination protein (SGP) (TC 2.A.3.9) family.</text>
</comment>
<dbReference type="OrthoDB" id="2381188at2"/>
<dbReference type="PANTHER" id="PTHR34975:SF2">
    <property type="entry name" value="SPORE GERMINATION PROTEIN A2"/>
    <property type="match status" value="1"/>
</dbReference>
<accession>A0A410WW16</accession>
<reference evidence="10 11" key="1">
    <citation type="submission" date="2018-01" db="EMBL/GenBank/DDBJ databases">
        <title>The whole genome sequencing and assembly of Paenibacillus chitinolyticus KCCM 41400 strain.</title>
        <authorList>
            <person name="Kim J.-Y."/>
            <person name="Park M.-K."/>
            <person name="Lee Y.-J."/>
            <person name="Yi H."/>
            <person name="Bahn Y.-S."/>
            <person name="Kim J.F."/>
            <person name="Lee D.-W."/>
        </authorList>
    </citation>
    <scope>NUCLEOTIDE SEQUENCE [LARGE SCALE GENOMIC DNA]</scope>
    <source>
        <strain evidence="10 11">KCCM 41400</strain>
    </source>
</reference>
<evidence type="ECO:0000313" key="10">
    <source>
        <dbReference type="EMBL" id="QAV18686.1"/>
    </source>
</evidence>
<dbReference type="AlphaFoldDB" id="A0A410WW16"/>
<evidence type="ECO:0000256" key="6">
    <source>
        <dbReference type="ARBA" id="ARBA00022989"/>
    </source>
</evidence>
<feature type="transmembrane region" description="Helical" evidence="8">
    <location>
        <begin position="217"/>
        <end position="236"/>
    </location>
</feature>
<proteinExistence type="inferred from homology"/>
<reference evidence="9 12" key="2">
    <citation type="submission" date="2022-05" db="EMBL/GenBank/DDBJ databases">
        <title>Genome Sequencing of Bee-Associated Microbes.</title>
        <authorList>
            <person name="Dunlap C."/>
        </authorList>
    </citation>
    <scope>NUCLEOTIDE SEQUENCE [LARGE SCALE GENOMIC DNA]</scope>
    <source>
        <strain evidence="9 12">NRRL B-23120</strain>
    </source>
</reference>
<feature type="transmembrane region" description="Helical" evidence="8">
    <location>
        <begin position="333"/>
        <end position="352"/>
    </location>
</feature>
<dbReference type="KEGG" id="pchi:PC41400_13750"/>
<dbReference type="Proteomes" id="UP001527202">
    <property type="component" value="Unassembled WGS sequence"/>
</dbReference>
<dbReference type="InterPro" id="IPR004761">
    <property type="entry name" value="Spore_GerAB"/>
</dbReference>
<evidence type="ECO:0000313" key="12">
    <source>
        <dbReference type="Proteomes" id="UP001527202"/>
    </source>
</evidence>
<evidence type="ECO:0000313" key="11">
    <source>
        <dbReference type="Proteomes" id="UP000288943"/>
    </source>
</evidence>
<sequence>MAQSGGKISFLQLAMLLLLVNGLMNHVILNPIVLDASGRDAWLVPIFSALFLLPWCLLLVYFMKKSGQQKLQPWLAQRTHPVVSWILIVPLYIQIYLIGMTTLLHTSIWTVTNYLPATPHFALSLTLIAVCAYCAISGLRTIAISAGVLLPFVIVLGYFVMIANMPNKEYDRLFPMLEFGMNPVMNGMIYAGSGFMEFVLILTLQQHLKTRIKSWQLLVLALLFIHIMLGPLVGAITEFGPEEAAKQAESPYEQWRLVKVGDSIEHVDFFSVFQWLAGTMVRISLSLFLLGDLLPFKRAKYRNRFIACMALSYLLITLLPITQQNLYEFMHRYYFHLSLIVILGSTLVWTLISVTTKTGKEGTS</sequence>